<dbReference type="EMBL" id="JACIJK010000002">
    <property type="protein sequence ID" value="MBB5714163.1"/>
    <property type="molecule type" value="Genomic_DNA"/>
</dbReference>
<proteinExistence type="predicted"/>
<keyword evidence="2" id="KW-1185">Reference proteome</keyword>
<comment type="caution">
    <text evidence="1">The sequence shown here is derived from an EMBL/GenBank/DDBJ whole genome shotgun (WGS) entry which is preliminary data.</text>
</comment>
<evidence type="ECO:0000313" key="1">
    <source>
        <dbReference type="EMBL" id="MBB5714163.1"/>
    </source>
</evidence>
<gene>
    <name evidence="1" type="ORF">FHS94_000986</name>
</gene>
<reference evidence="1 2" key="1">
    <citation type="submission" date="2020-08" db="EMBL/GenBank/DDBJ databases">
        <title>Genomic Encyclopedia of Type Strains, Phase IV (KMG-IV): sequencing the most valuable type-strain genomes for metagenomic binning, comparative biology and taxonomic classification.</title>
        <authorList>
            <person name="Goeker M."/>
        </authorList>
    </citation>
    <scope>NUCLEOTIDE SEQUENCE [LARGE SCALE GENOMIC DNA]</scope>
    <source>
        <strain evidence="1 2">DSM 100044</strain>
    </source>
</reference>
<organism evidence="1 2">
    <name type="scientific">Sphingomonas aerophila</name>
    <dbReference type="NCBI Taxonomy" id="1344948"/>
    <lineage>
        <taxon>Bacteria</taxon>
        <taxon>Pseudomonadati</taxon>
        <taxon>Pseudomonadota</taxon>
        <taxon>Alphaproteobacteria</taxon>
        <taxon>Sphingomonadales</taxon>
        <taxon>Sphingomonadaceae</taxon>
        <taxon>Sphingomonas</taxon>
    </lineage>
</organism>
<dbReference type="AlphaFoldDB" id="A0A7W9BBV9"/>
<name>A0A7W9BBV9_9SPHN</name>
<dbReference type="Proteomes" id="UP000546200">
    <property type="component" value="Unassembled WGS sequence"/>
</dbReference>
<protein>
    <submittedName>
        <fullName evidence="1">Uncharacterized protein</fullName>
    </submittedName>
</protein>
<evidence type="ECO:0000313" key="2">
    <source>
        <dbReference type="Proteomes" id="UP000546200"/>
    </source>
</evidence>
<accession>A0A7W9BBV9</accession>
<sequence>MLALVAQASAPQAPIAAGPFASIVKVLHAAKACRITELRISMYPSEQLGEARLFLQEQPEPSAQACLKAWLARHGSRLRLLPGGWRGAINPGSG</sequence>